<evidence type="ECO:0000313" key="3">
    <source>
        <dbReference type="EMBL" id="TQN32128.1"/>
    </source>
</evidence>
<sequence length="151" mass="16560">MRTFADVSELVAAQGEHLGHSDWLTVTQERIDQFAEATGDHQWIHVDRERAASGPFGTTIAHGYLSLSLLPLLASQVYTLRRQPSMGINYGLNKVRFLQPVVCGASVRDGIELTGVEETSQGQLLTMKHHLEISGEERPALVAESLSLVVP</sequence>
<dbReference type="AlphaFoldDB" id="A0A543NJY4"/>
<name>A0A543NJY4_9ACTN</name>
<dbReference type="Gene3D" id="3.10.129.10">
    <property type="entry name" value="Hotdog Thioesterase"/>
    <property type="match status" value="1"/>
</dbReference>
<protein>
    <submittedName>
        <fullName evidence="3">Acyl dehydratase</fullName>
    </submittedName>
</protein>
<gene>
    <name evidence="3" type="ORF">FHX37_2056</name>
</gene>
<dbReference type="InterPro" id="IPR029069">
    <property type="entry name" value="HotDog_dom_sf"/>
</dbReference>
<dbReference type="OrthoDB" id="9801735at2"/>
<reference evidence="3 4" key="1">
    <citation type="submission" date="2019-06" db="EMBL/GenBank/DDBJ databases">
        <title>Sequencing the genomes of 1000 actinobacteria strains.</title>
        <authorList>
            <person name="Klenk H.-P."/>
        </authorList>
    </citation>
    <scope>NUCLEOTIDE SEQUENCE [LARGE SCALE GENOMIC DNA]</scope>
    <source>
        <strain evidence="3 4">DSM 45015</strain>
    </source>
</reference>
<proteinExistence type="inferred from homology"/>
<dbReference type="Proteomes" id="UP000317422">
    <property type="component" value="Unassembled WGS sequence"/>
</dbReference>
<evidence type="ECO:0000259" key="2">
    <source>
        <dbReference type="Pfam" id="PF01575"/>
    </source>
</evidence>
<keyword evidence="4" id="KW-1185">Reference proteome</keyword>
<evidence type="ECO:0000256" key="1">
    <source>
        <dbReference type="ARBA" id="ARBA00005254"/>
    </source>
</evidence>
<dbReference type="SUPFAM" id="SSF54637">
    <property type="entry name" value="Thioesterase/thiol ester dehydrase-isomerase"/>
    <property type="match status" value="1"/>
</dbReference>
<accession>A0A543NJY4</accession>
<feature type="domain" description="MaoC-like" evidence="2">
    <location>
        <begin position="13"/>
        <end position="122"/>
    </location>
</feature>
<evidence type="ECO:0000313" key="4">
    <source>
        <dbReference type="Proteomes" id="UP000317422"/>
    </source>
</evidence>
<organism evidence="3 4">
    <name type="scientific">Haloactinospora alba</name>
    <dbReference type="NCBI Taxonomy" id="405555"/>
    <lineage>
        <taxon>Bacteria</taxon>
        <taxon>Bacillati</taxon>
        <taxon>Actinomycetota</taxon>
        <taxon>Actinomycetes</taxon>
        <taxon>Streptosporangiales</taxon>
        <taxon>Nocardiopsidaceae</taxon>
        <taxon>Haloactinospora</taxon>
    </lineage>
</organism>
<dbReference type="PANTHER" id="PTHR42993:SF1">
    <property type="entry name" value="MAOC-LIKE DEHYDRATASE DOMAIN-CONTAINING PROTEIN"/>
    <property type="match status" value="1"/>
</dbReference>
<dbReference type="Pfam" id="PF01575">
    <property type="entry name" value="MaoC_dehydratas"/>
    <property type="match status" value="1"/>
</dbReference>
<dbReference type="PANTHER" id="PTHR42993">
    <property type="entry name" value="MAOC-LIKE DEHYDRATASE DOMAIN-CONTAINING PROTEIN"/>
    <property type="match status" value="1"/>
</dbReference>
<dbReference type="InterPro" id="IPR002539">
    <property type="entry name" value="MaoC-like_dom"/>
</dbReference>
<dbReference type="InterPro" id="IPR039375">
    <property type="entry name" value="NodN-like"/>
</dbReference>
<dbReference type="CDD" id="cd03450">
    <property type="entry name" value="NodN"/>
    <property type="match status" value="1"/>
</dbReference>
<dbReference type="EMBL" id="VFQC01000001">
    <property type="protein sequence ID" value="TQN32128.1"/>
    <property type="molecule type" value="Genomic_DNA"/>
</dbReference>
<comment type="caution">
    <text evidence="3">The sequence shown here is derived from an EMBL/GenBank/DDBJ whole genome shotgun (WGS) entry which is preliminary data.</text>
</comment>
<comment type="similarity">
    <text evidence="1">Belongs to the enoyl-CoA hydratase/isomerase family.</text>
</comment>
<dbReference type="RefSeq" id="WP_141923676.1">
    <property type="nucleotide sequence ID" value="NZ_VFQC01000001.1"/>
</dbReference>